<accession>B4ILX9</accession>
<keyword evidence="2" id="KW-1185">Reference proteome</keyword>
<dbReference type="Gene3D" id="2.120.10.80">
    <property type="entry name" value="Kelch-type beta propeller"/>
    <property type="match status" value="1"/>
</dbReference>
<dbReference type="Proteomes" id="UP000001292">
    <property type="component" value="Unassembled WGS sequence"/>
</dbReference>
<protein>
    <submittedName>
        <fullName evidence="1">GM16906</fullName>
    </submittedName>
</protein>
<dbReference type="GO" id="GO:0003682">
    <property type="term" value="F:chromatin binding"/>
    <property type="evidence" value="ECO:0007669"/>
    <property type="project" value="InterPro"/>
</dbReference>
<dbReference type="PANTHER" id="PTHR46461:SF1">
    <property type="entry name" value="KELCH DOMAIN-CONTAINING PROTEIN 3"/>
    <property type="match status" value="1"/>
</dbReference>
<dbReference type="STRING" id="7238.B4ILX9"/>
<dbReference type="GO" id="GO:0005737">
    <property type="term" value="C:cytoplasm"/>
    <property type="evidence" value="ECO:0007669"/>
    <property type="project" value="TreeGrafter"/>
</dbReference>
<dbReference type="EMBL" id="CH480905">
    <property type="protein sequence ID" value="EDW56407.1"/>
    <property type="molecule type" value="Genomic_DNA"/>
</dbReference>
<organism evidence="2">
    <name type="scientific">Drosophila sechellia</name>
    <name type="common">Fruit fly</name>
    <dbReference type="NCBI Taxonomy" id="7238"/>
    <lineage>
        <taxon>Eukaryota</taxon>
        <taxon>Metazoa</taxon>
        <taxon>Ecdysozoa</taxon>
        <taxon>Arthropoda</taxon>
        <taxon>Hexapoda</taxon>
        <taxon>Insecta</taxon>
        <taxon>Pterygota</taxon>
        <taxon>Neoptera</taxon>
        <taxon>Endopterygota</taxon>
        <taxon>Diptera</taxon>
        <taxon>Brachycera</taxon>
        <taxon>Muscomorpha</taxon>
        <taxon>Ephydroidea</taxon>
        <taxon>Drosophilidae</taxon>
        <taxon>Drosophila</taxon>
        <taxon>Sophophora</taxon>
    </lineage>
</organism>
<dbReference type="InterPro" id="IPR052637">
    <property type="entry name" value="KLHDC3-like"/>
</dbReference>
<dbReference type="PANTHER" id="PTHR46461">
    <property type="entry name" value="KELCH DOMAIN-CONTAINING PROTEIN 3"/>
    <property type="match status" value="1"/>
</dbReference>
<name>B4ILX9_DROSE</name>
<sequence>MYIFGGFVDEINELSSDVHSFNLDTMEWRYVQTFGVPPSYRDFHSSPGGDLLSRDRLPGHKVFGGYNGLLDQQFNDLYTFDSRTKLWNLIRANGKAATAQRGQCAIVIGTRMFLFGFTSPRSGSSSSLAAVSPTQEAGRVLPPSAALIDYSDLHVLDFESTLKTLATMVVLKHIKTSRSCQGAYARTCRC</sequence>
<dbReference type="PhylomeDB" id="B4ILX9"/>
<dbReference type="SUPFAM" id="SSF117281">
    <property type="entry name" value="Kelch motif"/>
    <property type="match status" value="1"/>
</dbReference>
<dbReference type="SMR" id="B4ILX9"/>
<gene>
    <name evidence="1" type="primary">Dsec\GM16906</name>
    <name evidence="1" type="ORF">Dsec_GM16906</name>
</gene>
<proteinExistence type="predicted"/>
<evidence type="ECO:0000313" key="2">
    <source>
        <dbReference type="Proteomes" id="UP000001292"/>
    </source>
</evidence>
<dbReference type="HOGENOM" id="CLU_089832_0_0_1"/>
<dbReference type="AlphaFoldDB" id="B4ILX9"/>
<dbReference type="InterPro" id="IPR015915">
    <property type="entry name" value="Kelch-typ_b-propeller"/>
</dbReference>
<evidence type="ECO:0000313" key="1">
    <source>
        <dbReference type="EMBL" id="EDW56407.1"/>
    </source>
</evidence>
<reference evidence="1 2" key="1">
    <citation type="journal article" date="2007" name="Nature">
        <title>Evolution of genes and genomes on the Drosophila phylogeny.</title>
        <authorList>
            <consortium name="Drosophila 12 Genomes Consortium"/>
            <person name="Clark A.G."/>
            <person name="Eisen M.B."/>
            <person name="Smith D.R."/>
            <person name="Bergman C.M."/>
            <person name="Oliver B."/>
            <person name="Markow T.A."/>
            <person name="Kaufman T.C."/>
            <person name="Kellis M."/>
            <person name="Gelbart W."/>
            <person name="Iyer V.N."/>
            <person name="Pollard D.A."/>
            <person name="Sackton T.B."/>
            <person name="Larracuente A.M."/>
            <person name="Singh N.D."/>
            <person name="Abad J.P."/>
            <person name="Abt D.N."/>
            <person name="Adryan B."/>
            <person name="Aguade M."/>
            <person name="Akashi H."/>
            <person name="Anderson W.W."/>
            <person name="Aquadro C.F."/>
            <person name="Ardell D.H."/>
            <person name="Arguello R."/>
            <person name="Artieri C.G."/>
            <person name="Barbash D.A."/>
            <person name="Barker D."/>
            <person name="Barsanti P."/>
            <person name="Batterham P."/>
            <person name="Batzoglou S."/>
            <person name="Begun D."/>
            <person name="Bhutkar A."/>
            <person name="Blanco E."/>
            <person name="Bosak S.A."/>
            <person name="Bradley R.K."/>
            <person name="Brand A.D."/>
            <person name="Brent M.R."/>
            <person name="Brooks A.N."/>
            <person name="Brown R.H."/>
            <person name="Butlin R.K."/>
            <person name="Caggese C."/>
            <person name="Calvi B.R."/>
            <person name="Bernardo de Carvalho A."/>
            <person name="Caspi A."/>
            <person name="Castrezana S."/>
            <person name="Celniker S.E."/>
            <person name="Chang J.L."/>
            <person name="Chapple C."/>
            <person name="Chatterji S."/>
            <person name="Chinwalla A."/>
            <person name="Civetta A."/>
            <person name="Clifton S.W."/>
            <person name="Comeron J.M."/>
            <person name="Costello J.C."/>
            <person name="Coyne J.A."/>
            <person name="Daub J."/>
            <person name="David R.G."/>
            <person name="Delcher A.L."/>
            <person name="Delehaunty K."/>
            <person name="Do C.B."/>
            <person name="Ebling H."/>
            <person name="Edwards K."/>
            <person name="Eickbush T."/>
            <person name="Evans J.D."/>
            <person name="Filipski A."/>
            <person name="Findeiss S."/>
            <person name="Freyhult E."/>
            <person name="Fulton L."/>
            <person name="Fulton R."/>
            <person name="Garcia A.C."/>
            <person name="Gardiner A."/>
            <person name="Garfield D.A."/>
            <person name="Garvin B.E."/>
            <person name="Gibson G."/>
            <person name="Gilbert D."/>
            <person name="Gnerre S."/>
            <person name="Godfrey J."/>
            <person name="Good R."/>
            <person name="Gotea V."/>
            <person name="Gravely B."/>
            <person name="Greenberg A.J."/>
            <person name="Griffiths-Jones S."/>
            <person name="Gross S."/>
            <person name="Guigo R."/>
            <person name="Gustafson E.A."/>
            <person name="Haerty W."/>
            <person name="Hahn M.W."/>
            <person name="Halligan D.L."/>
            <person name="Halpern A.L."/>
            <person name="Halter G.M."/>
            <person name="Han M.V."/>
            <person name="Heger A."/>
            <person name="Hillier L."/>
            <person name="Hinrichs A.S."/>
            <person name="Holmes I."/>
            <person name="Hoskins R.A."/>
            <person name="Hubisz M.J."/>
            <person name="Hultmark D."/>
            <person name="Huntley M.A."/>
            <person name="Jaffe D.B."/>
            <person name="Jagadeeshan S."/>
            <person name="Jeck W.R."/>
            <person name="Johnson J."/>
            <person name="Jones C.D."/>
            <person name="Jordan W.C."/>
            <person name="Karpen G.H."/>
            <person name="Kataoka E."/>
            <person name="Keightley P.D."/>
            <person name="Kheradpour P."/>
            <person name="Kirkness E.F."/>
            <person name="Koerich L.B."/>
            <person name="Kristiansen K."/>
            <person name="Kudrna D."/>
            <person name="Kulathinal R.J."/>
            <person name="Kumar S."/>
            <person name="Kwok R."/>
            <person name="Lander E."/>
            <person name="Langley C.H."/>
            <person name="Lapoint R."/>
            <person name="Lazzaro B.P."/>
            <person name="Lee S.J."/>
            <person name="Levesque L."/>
            <person name="Li R."/>
            <person name="Lin C.F."/>
            <person name="Lin M.F."/>
            <person name="Lindblad-Toh K."/>
            <person name="Llopart A."/>
            <person name="Long M."/>
            <person name="Low L."/>
            <person name="Lozovsky E."/>
            <person name="Lu J."/>
            <person name="Luo M."/>
            <person name="Machado C.A."/>
            <person name="Makalowski W."/>
            <person name="Marzo M."/>
            <person name="Matsuda M."/>
            <person name="Matzkin L."/>
            <person name="McAllister B."/>
            <person name="McBride C.S."/>
            <person name="McKernan B."/>
            <person name="McKernan K."/>
            <person name="Mendez-Lago M."/>
            <person name="Minx P."/>
            <person name="Mollenhauer M.U."/>
            <person name="Montooth K."/>
            <person name="Mount S.M."/>
            <person name="Mu X."/>
            <person name="Myers E."/>
            <person name="Negre B."/>
            <person name="Newfeld S."/>
            <person name="Nielsen R."/>
            <person name="Noor M.A."/>
            <person name="O'Grady P."/>
            <person name="Pachter L."/>
            <person name="Papaceit M."/>
            <person name="Parisi M.J."/>
            <person name="Parisi M."/>
            <person name="Parts L."/>
            <person name="Pedersen J.S."/>
            <person name="Pesole G."/>
            <person name="Phillippy A.M."/>
            <person name="Ponting C.P."/>
            <person name="Pop M."/>
            <person name="Porcelli D."/>
            <person name="Powell J.R."/>
            <person name="Prohaska S."/>
            <person name="Pruitt K."/>
            <person name="Puig M."/>
            <person name="Quesneville H."/>
            <person name="Ram K.R."/>
            <person name="Rand D."/>
            <person name="Rasmussen M.D."/>
            <person name="Reed L.K."/>
            <person name="Reenan R."/>
            <person name="Reily A."/>
            <person name="Remington K.A."/>
            <person name="Rieger T.T."/>
            <person name="Ritchie M.G."/>
            <person name="Robin C."/>
            <person name="Rogers Y.H."/>
            <person name="Rohde C."/>
            <person name="Rozas J."/>
            <person name="Rubenfield M.J."/>
            <person name="Ruiz A."/>
            <person name="Russo S."/>
            <person name="Salzberg S.L."/>
            <person name="Sanchez-Gracia A."/>
            <person name="Saranga D.J."/>
            <person name="Sato H."/>
            <person name="Schaeffer S.W."/>
            <person name="Schatz M.C."/>
            <person name="Schlenke T."/>
            <person name="Schwartz R."/>
            <person name="Segarra C."/>
            <person name="Singh R.S."/>
            <person name="Sirot L."/>
            <person name="Sirota M."/>
            <person name="Sisneros N.B."/>
            <person name="Smith C.D."/>
            <person name="Smith T.F."/>
            <person name="Spieth J."/>
            <person name="Stage D.E."/>
            <person name="Stark A."/>
            <person name="Stephan W."/>
            <person name="Strausberg R.L."/>
            <person name="Strempel S."/>
            <person name="Sturgill D."/>
            <person name="Sutton G."/>
            <person name="Sutton G.G."/>
            <person name="Tao W."/>
            <person name="Teichmann S."/>
            <person name="Tobari Y.N."/>
            <person name="Tomimura Y."/>
            <person name="Tsolas J.M."/>
            <person name="Valente V.L."/>
            <person name="Venter E."/>
            <person name="Venter J.C."/>
            <person name="Vicario S."/>
            <person name="Vieira F.G."/>
            <person name="Vilella A.J."/>
            <person name="Villasante A."/>
            <person name="Walenz B."/>
            <person name="Wang J."/>
            <person name="Wasserman M."/>
            <person name="Watts T."/>
            <person name="Wilson D."/>
            <person name="Wilson R.K."/>
            <person name="Wing R.A."/>
            <person name="Wolfner M.F."/>
            <person name="Wong A."/>
            <person name="Wong G.K."/>
            <person name="Wu C.I."/>
            <person name="Wu G."/>
            <person name="Yamamoto D."/>
            <person name="Yang H.P."/>
            <person name="Yang S.P."/>
            <person name="Yorke J.A."/>
            <person name="Yoshida K."/>
            <person name="Zdobnov E."/>
            <person name="Zhang P."/>
            <person name="Zhang Y."/>
            <person name="Zimin A.V."/>
            <person name="Baldwin J."/>
            <person name="Abdouelleil A."/>
            <person name="Abdulkadir J."/>
            <person name="Abebe A."/>
            <person name="Abera B."/>
            <person name="Abreu J."/>
            <person name="Acer S.C."/>
            <person name="Aftuck L."/>
            <person name="Alexander A."/>
            <person name="An P."/>
            <person name="Anderson E."/>
            <person name="Anderson S."/>
            <person name="Arachi H."/>
            <person name="Azer M."/>
            <person name="Bachantsang P."/>
            <person name="Barry A."/>
            <person name="Bayul T."/>
            <person name="Berlin A."/>
            <person name="Bessette D."/>
            <person name="Bloom T."/>
            <person name="Blye J."/>
            <person name="Boguslavskiy L."/>
            <person name="Bonnet C."/>
            <person name="Boukhgalter B."/>
            <person name="Bourzgui I."/>
            <person name="Brown A."/>
            <person name="Cahill P."/>
            <person name="Channer S."/>
            <person name="Cheshatsang Y."/>
            <person name="Chuda L."/>
            <person name="Citroen M."/>
            <person name="Collymore A."/>
            <person name="Cooke P."/>
            <person name="Costello M."/>
            <person name="D'Aco K."/>
            <person name="Daza R."/>
            <person name="De Haan G."/>
            <person name="DeGray S."/>
            <person name="DeMaso C."/>
            <person name="Dhargay N."/>
            <person name="Dooley K."/>
            <person name="Dooley E."/>
            <person name="Doricent M."/>
            <person name="Dorje P."/>
            <person name="Dorjee K."/>
            <person name="Dupes A."/>
            <person name="Elong R."/>
            <person name="Falk J."/>
            <person name="Farina A."/>
            <person name="Faro S."/>
            <person name="Ferguson D."/>
            <person name="Fisher S."/>
            <person name="Foley C.D."/>
            <person name="Franke A."/>
            <person name="Friedrich D."/>
            <person name="Gadbois L."/>
            <person name="Gearin G."/>
            <person name="Gearin C.R."/>
            <person name="Giannoukos G."/>
            <person name="Goode T."/>
            <person name="Graham J."/>
            <person name="Grandbois E."/>
            <person name="Grewal S."/>
            <person name="Gyaltsen K."/>
            <person name="Hafez N."/>
            <person name="Hagos B."/>
            <person name="Hall J."/>
            <person name="Henson C."/>
            <person name="Hollinger A."/>
            <person name="Honan T."/>
            <person name="Huard M.D."/>
            <person name="Hughes L."/>
            <person name="Hurhula B."/>
            <person name="Husby M.E."/>
            <person name="Kamat A."/>
            <person name="Kanga B."/>
            <person name="Kashin S."/>
            <person name="Khazanovich D."/>
            <person name="Kisner P."/>
            <person name="Lance K."/>
            <person name="Lara M."/>
            <person name="Lee W."/>
            <person name="Lennon N."/>
            <person name="Letendre F."/>
            <person name="LeVine R."/>
            <person name="Lipovsky A."/>
            <person name="Liu X."/>
            <person name="Liu J."/>
            <person name="Liu S."/>
            <person name="Lokyitsang T."/>
            <person name="Lokyitsang Y."/>
            <person name="Lubonja R."/>
            <person name="Lui A."/>
            <person name="MacDonald P."/>
            <person name="Magnisalis V."/>
            <person name="Maru K."/>
            <person name="Matthews C."/>
            <person name="McCusker W."/>
            <person name="McDonough S."/>
            <person name="Mehta T."/>
            <person name="Meldrim J."/>
            <person name="Meneus L."/>
            <person name="Mihai O."/>
            <person name="Mihalev A."/>
            <person name="Mihova T."/>
            <person name="Mittelman R."/>
            <person name="Mlenga V."/>
            <person name="Montmayeur A."/>
            <person name="Mulrain L."/>
            <person name="Navidi A."/>
            <person name="Naylor J."/>
            <person name="Negash T."/>
            <person name="Nguyen T."/>
            <person name="Nguyen N."/>
            <person name="Nicol R."/>
            <person name="Norbu C."/>
            <person name="Norbu N."/>
            <person name="Novod N."/>
            <person name="O'Neill B."/>
            <person name="Osman S."/>
            <person name="Markiewicz E."/>
            <person name="Oyono O.L."/>
            <person name="Patti C."/>
            <person name="Phunkhang P."/>
            <person name="Pierre F."/>
            <person name="Priest M."/>
            <person name="Raghuraman S."/>
            <person name="Rege F."/>
            <person name="Reyes R."/>
            <person name="Rise C."/>
            <person name="Rogov P."/>
            <person name="Ross K."/>
            <person name="Ryan E."/>
            <person name="Settipalli S."/>
            <person name="Shea T."/>
            <person name="Sherpa N."/>
            <person name="Shi L."/>
            <person name="Shih D."/>
            <person name="Sparrow T."/>
            <person name="Spaulding J."/>
            <person name="Stalker J."/>
            <person name="Stange-Thomann N."/>
            <person name="Stavropoulos S."/>
            <person name="Stone C."/>
            <person name="Strader C."/>
            <person name="Tesfaye S."/>
            <person name="Thomson T."/>
            <person name="Thoulutsang Y."/>
            <person name="Thoulutsang D."/>
            <person name="Topham K."/>
            <person name="Topping I."/>
            <person name="Tsamla T."/>
            <person name="Vassiliev H."/>
            <person name="Vo A."/>
            <person name="Wangchuk T."/>
            <person name="Wangdi T."/>
            <person name="Weiand M."/>
            <person name="Wilkinson J."/>
            <person name="Wilson A."/>
            <person name="Yadav S."/>
            <person name="Young G."/>
            <person name="Yu Q."/>
            <person name="Zembek L."/>
            <person name="Zhong D."/>
            <person name="Zimmer A."/>
            <person name="Zwirko Z."/>
            <person name="Jaffe D.B."/>
            <person name="Alvarez P."/>
            <person name="Brockman W."/>
            <person name="Butler J."/>
            <person name="Chin C."/>
            <person name="Gnerre S."/>
            <person name="Grabherr M."/>
            <person name="Kleber M."/>
            <person name="Mauceli E."/>
            <person name="MacCallum I."/>
        </authorList>
    </citation>
    <scope>NUCLEOTIDE SEQUENCE [LARGE SCALE GENOMIC DNA]</scope>
    <source>
        <strain evidence="2">Rob3c / Tucson 14021-0248.25</strain>
    </source>
</reference>